<protein>
    <submittedName>
        <fullName evidence="3">Uncharacterized protein</fullName>
    </submittedName>
</protein>
<dbReference type="EMBL" id="JABJWZ010000028">
    <property type="protein sequence ID" value="MBB1252796.1"/>
    <property type="molecule type" value="Genomic_DNA"/>
</dbReference>
<feature type="signal peptide" evidence="1">
    <location>
        <begin position="1"/>
        <end position="18"/>
    </location>
</feature>
<evidence type="ECO:0000313" key="2">
    <source>
        <dbReference type="EMBL" id="MBB1252796.1"/>
    </source>
</evidence>
<dbReference type="RefSeq" id="WP_153507146.1">
    <property type="nucleotide sequence ID" value="NZ_JABJWZ010000028.1"/>
</dbReference>
<reference evidence="3" key="2">
    <citation type="journal article" name="Syst. Appl. Microbiol.">
        <title>Streptomyces alkaliterrae sp. nov., isolated from an alkaline soil, and emended descriptions of Streptomyces alkaliphilus, Streptomyces calidiresistens and Streptomyces durbertensis.</title>
        <authorList>
            <person name="Swiecimska M."/>
            <person name="Golinska P."/>
            <person name="Nouioui I."/>
            <person name="Wypij M."/>
            <person name="Rai M."/>
            <person name="Sangal V."/>
            <person name="Goodfellow M."/>
        </authorList>
    </citation>
    <scope>NUCLEOTIDE SEQUENCE</scope>
    <source>
        <strain evidence="2">OF3</strain>
        <strain evidence="3">OF8</strain>
    </source>
</reference>
<dbReference type="Proteomes" id="UP000525686">
    <property type="component" value="Unassembled WGS sequence"/>
</dbReference>
<proteinExistence type="predicted"/>
<sequence length="49" mass="5006">MKSNLSRFIGAVALTALAVLTTAVTVASGDDRAGDQAMSASSFEDSQWG</sequence>
<accession>A0A7W3WVG3</accession>
<reference evidence="4 5" key="1">
    <citation type="submission" date="2020-05" db="EMBL/GenBank/DDBJ databases">
        <title>Classification of alakaliphilic streptomycetes isolated from an alkaline soil next to Lonar Crater, India and a proposal for the recognition of Streptomyces alkaliterrae sp. nov.</title>
        <authorList>
            <person name="Golinska P."/>
        </authorList>
    </citation>
    <scope>NUCLEOTIDE SEQUENCE [LARGE SCALE GENOMIC DNA]</scope>
    <source>
        <strain evidence="5">OF3</strain>
        <strain evidence="4">OF8</strain>
    </source>
</reference>
<evidence type="ECO:0000256" key="1">
    <source>
        <dbReference type="SAM" id="SignalP"/>
    </source>
</evidence>
<keyword evidence="1" id="KW-0732">Signal</keyword>
<evidence type="ECO:0000313" key="5">
    <source>
        <dbReference type="Proteomes" id="UP000525686"/>
    </source>
</evidence>
<dbReference type="AlphaFoldDB" id="A0A7W3WVG3"/>
<feature type="chain" id="PRO_5038257440" evidence="1">
    <location>
        <begin position="19"/>
        <end position="49"/>
    </location>
</feature>
<gene>
    <name evidence="2" type="ORF">H3146_05370</name>
    <name evidence="3" type="ORF">H3147_09350</name>
</gene>
<organism evidence="3 4">
    <name type="scientific">Streptomyces alkaliterrae</name>
    <dbReference type="NCBI Taxonomy" id="2213162"/>
    <lineage>
        <taxon>Bacteria</taxon>
        <taxon>Bacillati</taxon>
        <taxon>Actinomycetota</taxon>
        <taxon>Actinomycetes</taxon>
        <taxon>Kitasatosporales</taxon>
        <taxon>Streptomycetaceae</taxon>
        <taxon>Streptomyces</taxon>
    </lineage>
</organism>
<dbReference type="EMBL" id="JABJXA010000040">
    <property type="protein sequence ID" value="MBB1259040.1"/>
    <property type="molecule type" value="Genomic_DNA"/>
</dbReference>
<evidence type="ECO:0000313" key="3">
    <source>
        <dbReference type="EMBL" id="MBB1259040.1"/>
    </source>
</evidence>
<comment type="caution">
    <text evidence="3">The sequence shown here is derived from an EMBL/GenBank/DDBJ whole genome shotgun (WGS) entry which is preliminary data.</text>
</comment>
<dbReference type="Proteomes" id="UP000517765">
    <property type="component" value="Unassembled WGS sequence"/>
</dbReference>
<name>A0A7W3WVG3_9ACTN</name>
<evidence type="ECO:0000313" key="4">
    <source>
        <dbReference type="Proteomes" id="UP000517765"/>
    </source>
</evidence>